<dbReference type="GO" id="GO:0005774">
    <property type="term" value="C:vacuolar membrane"/>
    <property type="evidence" value="ECO:0007669"/>
    <property type="project" value="TreeGrafter"/>
</dbReference>
<dbReference type="EMBL" id="KZ678136">
    <property type="protein sequence ID" value="PSN66254.1"/>
    <property type="molecule type" value="Genomic_DNA"/>
</dbReference>
<keyword evidence="5 9" id="KW-1133">Transmembrane helix</keyword>
<evidence type="ECO:0000256" key="5">
    <source>
        <dbReference type="ARBA" id="ARBA00022989"/>
    </source>
</evidence>
<evidence type="ECO:0000256" key="6">
    <source>
        <dbReference type="ARBA" id="ARBA00023065"/>
    </source>
</evidence>
<dbReference type="STRING" id="1448308.A0A2T2NLD7"/>
<evidence type="ECO:0000256" key="8">
    <source>
        <dbReference type="SAM" id="MobiDB-lite"/>
    </source>
</evidence>
<feature type="transmembrane region" description="Helical" evidence="9">
    <location>
        <begin position="394"/>
        <end position="413"/>
    </location>
</feature>
<dbReference type="GO" id="GO:0015343">
    <property type="term" value="F:siderophore-iron transmembrane transporter activity"/>
    <property type="evidence" value="ECO:0007669"/>
    <property type="project" value="TreeGrafter"/>
</dbReference>
<comment type="subcellular location">
    <subcellularLocation>
        <location evidence="1">Endomembrane system</location>
        <topology evidence="1">Multi-pass membrane protein</topology>
    </subcellularLocation>
</comment>
<dbReference type="AlphaFoldDB" id="A0A2T2NLD7"/>
<gene>
    <name evidence="10" type="ORF">BS50DRAFT_574709</name>
</gene>
<dbReference type="Proteomes" id="UP000240883">
    <property type="component" value="Unassembled WGS sequence"/>
</dbReference>
<evidence type="ECO:0000256" key="9">
    <source>
        <dbReference type="SAM" id="Phobius"/>
    </source>
</evidence>
<accession>A0A2T2NLD7</accession>
<feature type="transmembrane region" description="Helical" evidence="9">
    <location>
        <begin position="200"/>
        <end position="225"/>
    </location>
</feature>
<evidence type="ECO:0000256" key="2">
    <source>
        <dbReference type="ARBA" id="ARBA00008335"/>
    </source>
</evidence>
<evidence type="ECO:0000313" key="10">
    <source>
        <dbReference type="EMBL" id="PSN66254.1"/>
    </source>
</evidence>
<dbReference type="OrthoDB" id="2241241at2759"/>
<feature type="transmembrane region" description="Helical" evidence="9">
    <location>
        <begin position="534"/>
        <end position="555"/>
    </location>
</feature>
<keyword evidence="11" id="KW-1185">Reference proteome</keyword>
<comment type="similarity">
    <text evidence="2">Belongs to the major facilitator superfamily.</text>
</comment>
<evidence type="ECO:0000256" key="7">
    <source>
        <dbReference type="ARBA" id="ARBA00023136"/>
    </source>
</evidence>
<dbReference type="InterPro" id="IPR036259">
    <property type="entry name" value="MFS_trans_sf"/>
</dbReference>
<feature type="region of interest" description="Disordered" evidence="8">
    <location>
        <begin position="563"/>
        <end position="591"/>
    </location>
</feature>
<feature type="transmembrane region" description="Helical" evidence="9">
    <location>
        <begin position="370"/>
        <end position="387"/>
    </location>
</feature>
<feature type="transmembrane region" description="Helical" evidence="9">
    <location>
        <begin position="329"/>
        <end position="350"/>
    </location>
</feature>
<dbReference type="InterPro" id="IPR011701">
    <property type="entry name" value="MFS"/>
</dbReference>
<feature type="transmembrane region" description="Helical" evidence="9">
    <location>
        <begin position="137"/>
        <end position="159"/>
    </location>
</feature>
<feature type="transmembrane region" description="Helical" evidence="9">
    <location>
        <begin position="43"/>
        <end position="62"/>
    </location>
</feature>
<keyword evidence="4 9" id="KW-0812">Transmembrane</keyword>
<organism evidence="10 11">
    <name type="scientific">Corynespora cassiicola Philippines</name>
    <dbReference type="NCBI Taxonomy" id="1448308"/>
    <lineage>
        <taxon>Eukaryota</taxon>
        <taxon>Fungi</taxon>
        <taxon>Dikarya</taxon>
        <taxon>Ascomycota</taxon>
        <taxon>Pezizomycotina</taxon>
        <taxon>Dothideomycetes</taxon>
        <taxon>Pleosporomycetidae</taxon>
        <taxon>Pleosporales</taxon>
        <taxon>Corynesporascaceae</taxon>
        <taxon>Corynespora</taxon>
    </lineage>
</organism>
<dbReference type="FunFam" id="1.20.1250.20:FF:000197">
    <property type="entry name" value="Siderophore iron transporter 1"/>
    <property type="match status" value="1"/>
</dbReference>
<feature type="transmembrane region" description="Helical" evidence="9">
    <location>
        <begin position="292"/>
        <end position="309"/>
    </location>
</feature>
<keyword evidence="3" id="KW-0813">Transport</keyword>
<feature type="transmembrane region" description="Helical" evidence="9">
    <location>
        <begin position="254"/>
        <end position="280"/>
    </location>
</feature>
<proteinExistence type="inferred from homology"/>
<dbReference type="Gene3D" id="1.20.1250.20">
    <property type="entry name" value="MFS general substrate transporter like domains"/>
    <property type="match status" value="2"/>
</dbReference>
<dbReference type="SUPFAM" id="SSF103473">
    <property type="entry name" value="MFS general substrate transporter"/>
    <property type="match status" value="1"/>
</dbReference>
<feature type="transmembrane region" description="Helical" evidence="9">
    <location>
        <begin position="114"/>
        <end position="131"/>
    </location>
</feature>
<evidence type="ECO:0000256" key="1">
    <source>
        <dbReference type="ARBA" id="ARBA00004127"/>
    </source>
</evidence>
<evidence type="ECO:0000256" key="3">
    <source>
        <dbReference type="ARBA" id="ARBA00022448"/>
    </source>
</evidence>
<sequence>MSEVDEKKPKAEPYASDDDVVTLIGDKSPGVVRIEALSEHITFANRIFIFFGIFLIAYAYGLDGTLRYVYQPTATSNMGGHSLLATINTVRAIIAAAAQPTAAKIADVFGRVELILVSIFFYVLGTIIEASCNNVQGFAAGAVFYQIGYTCVILLVEVVVADTTSLRSRLFFSYIPALPFIINTWVSAEISSVVLQETTWRWGIGMWNIIYPACSLPLILSLWWVGRKAKKAGSLDHYKTPYQMYGPRKLAVALFWQLDVVGILLLIMVFGFILVPFTIAGGVSSQWKTAKIIAPLVIGVLCIPAWIIWEKRAPHPMVPFHLLKDRAVWGALGIAITLNFAWTCQGDYLYSVLVVGFNESVKSATRITSLYSFASVITGVLLGLVVYKVRRLKPFIFFGTCLFMVAFGLLIHYRGGNGRDAHSGIIGAQVLLGIAGGMFPYPAQASIQAATKHEHVAVITGLYLASYNIGSALGNTVSGAIWTQVVPGELTSRIGNATEALQWYASPLDLVPLYPPGTPNRDAAIDSYKHVQRLLCITGICLCAVLIFFSCVIRNPRLGDEQSLPDAEKPVDAAPEVEQSGKSKIAAFWKK</sequence>
<dbReference type="GO" id="GO:0005768">
    <property type="term" value="C:endosome"/>
    <property type="evidence" value="ECO:0007669"/>
    <property type="project" value="TreeGrafter"/>
</dbReference>
<feature type="transmembrane region" description="Helical" evidence="9">
    <location>
        <begin position="171"/>
        <end position="188"/>
    </location>
</feature>
<feature type="transmembrane region" description="Helical" evidence="9">
    <location>
        <begin position="425"/>
        <end position="443"/>
    </location>
</feature>
<dbReference type="Pfam" id="PF07690">
    <property type="entry name" value="MFS_1"/>
    <property type="match status" value="1"/>
</dbReference>
<dbReference type="PANTHER" id="PTHR23501">
    <property type="entry name" value="MAJOR FACILITATOR SUPERFAMILY"/>
    <property type="match status" value="1"/>
</dbReference>
<dbReference type="GO" id="GO:0005886">
    <property type="term" value="C:plasma membrane"/>
    <property type="evidence" value="ECO:0007669"/>
    <property type="project" value="TreeGrafter"/>
</dbReference>
<evidence type="ECO:0000313" key="11">
    <source>
        <dbReference type="Proteomes" id="UP000240883"/>
    </source>
</evidence>
<name>A0A2T2NLD7_CORCC</name>
<keyword evidence="7 9" id="KW-0472">Membrane</keyword>
<evidence type="ECO:0000256" key="4">
    <source>
        <dbReference type="ARBA" id="ARBA00022692"/>
    </source>
</evidence>
<dbReference type="PANTHER" id="PTHR23501:SF92">
    <property type="entry name" value="GLUTATHIONE EXCHANGER 1-RELATED"/>
    <property type="match status" value="1"/>
</dbReference>
<keyword evidence="6" id="KW-0406">Ion transport</keyword>
<reference evidence="10 11" key="1">
    <citation type="journal article" date="2018" name="Front. Microbiol.">
        <title>Genome-Wide Analysis of Corynespora cassiicola Leaf Fall Disease Putative Effectors.</title>
        <authorList>
            <person name="Lopez D."/>
            <person name="Ribeiro S."/>
            <person name="Label P."/>
            <person name="Fumanal B."/>
            <person name="Venisse J.S."/>
            <person name="Kohler A."/>
            <person name="de Oliveira R.R."/>
            <person name="Labutti K."/>
            <person name="Lipzen A."/>
            <person name="Lail K."/>
            <person name="Bauer D."/>
            <person name="Ohm R.A."/>
            <person name="Barry K.W."/>
            <person name="Spatafora J."/>
            <person name="Grigoriev I.V."/>
            <person name="Martin F.M."/>
            <person name="Pujade-Renaud V."/>
        </authorList>
    </citation>
    <scope>NUCLEOTIDE SEQUENCE [LARGE SCALE GENOMIC DNA]</scope>
    <source>
        <strain evidence="10 11">Philippines</strain>
    </source>
</reference>
<protein>
    <submittedName>
        <fullName evidence="10">Siderochrome-iron transporter-like protein Sit1</fullName>
    </submittedName>
</protein>
<feature type="transmembrane region" description="Helical" evidence="9">
    <location>
        <begin position="82"/>
        <end position="102"/>
    </location>
</feature>